<dbReference type="Proteomes" id="UP001142648">
    <property type="component" value="Unassembled WGS sequence"/>
</dbReference>
<protein>
    <submittedName>
        <fullName evidence="2">Alpha/beta hydrolase</fullName>
    </submittedName>
</protein>
<dbReference type="SUPFAM" id="SSF53474">
    <property type="entry name" value="alpha/beta-Hydrolases"/>
    <property type="match status" value="1"/>
</dbReference>
<dbReference type="InterPro" id="IPR050471">
    <property type="entry name" value="AB_hydrolase"/>
</dbReference>
<comment type="caution">
    <text evidence="2">The sequence shown here is derived from an EMBL/GenBank/DDBJ whole genome shotgun (WGS) entry which is preliminary data.</text>
</comment>
<dbReference type="Pfam" id="PF00561">
    <property type="entry name" value="Abhydrolase_1"/>
    <property type="match status" value="1"/>
</dbReference>
<dbReference type="EMBL" id="JAOAMV010000002">
    <property type="protein sequence ID" value="MCT2558153.1"/>
    <property type="molecule type" value="Genomic_DNA"/>
</dbReference>
<dbReference type="GO" id="GO:0004806">
    <property type="term" value="F:triacylglycerol lipase activity"/>
    <property type="evidence" value="ECO:0007669"/>
    <property type="project" value="TreeGrafter"/>
</dbReference>
<proteinExistence type="predicted"/>
<sequence>MKTANVRTITVGGRTLRVATWRLDAPSDNLPLLFFNGIGTNIEAVAPLAEALDDRGFVIFDMPGIGESPEPVVPYNPFTMAWTTARLLDELGIDKVDVMGVSWGGAMAQHFALQHGERVRRLILCATSAGMVMVPGAPKALSKMANPRRFVDAAFMQKHFTTLYGGGLGSSPDRAAHMARLKPPSTRGYLYQLLAMMGWTSAPALPFLRKPTLIMMGDEDAIVPLANGKILHGLIPGSELEIFEGGGHLFLLSHREQSVSCMRAFLNREDAVKQAA</sequence>
<organism evidence="2 3">
    <name type="scientific">Tsuneonella litorea</name>
    <dbReference type="NCBI Taxonomy" id="2976475"/>
    <lineage>
        <taxon>Bacteria</taxon>
        <taxon>Pseudomonadati</taxon>
        <taxon>Pseudomonadota</taxon>
        <taxon>Alphaproteobacteria</taxon>
        <taxon>Sphingomonadales</taxon>
        <taxon>Erythrobacteraceae</taxon>
        <taxon>Tsuneonella</taxon>
    </lineage>
</organism>
<name>A0A9X3AKR6_9SPHN</name>
<dbReference type="InterPro" id="IPR000073">
    <property type="entry name" value="AB_hydrolase_1"/>
</dbReference>
<dbReference type="PANTHER" id="PTHR43433:SF5">
    <property type="entry name" value="AB HYDROLASE-1 DOMAIN-CONTAINING PROTEIN"/>
    <property type="match status" value="1"/>
</dbReference>
<feature type="domain" description="AB hydrolase-1" evidence="1">
    <location>
        <begin position="31"/>
        <end position="254"/>
    </location>
</feature>
<gene>
    <name evidence="2" type="ORF">N0B51_04095</name>
</gene>
<accession>A0A9X3AKR6</accession>
<dbReference type="PANTHER" id="PTHR43433">
    <property type="entry name" value="HYDROLASE, ALPHA/BETA FOLD FAMILY PROTEIN"/>
    <property type="match status" value="1"/>
</dbReference>
<dbReference type="GO" id="GO:0046503">
    <property type="term" value="P:glycerolipid catabolic process"/>
    <property type="evidence" value="ECO:0007669"/>
    <property type="project" value="TreeGrafter"/>
</dbReference>
<dbReference type="PRINTS" id="PR00111">
    <property type="entry name" value="ABHYDROLASE"/>
</dbReference>
<evidence type="ECO:0000313" key="2">
    <source>
        <dbReference type="EMBL" id="MCT2558153.1"/>
    </source>
</evidence>
<dbReference type="InterPro" id="IPR029058">
    <property type="entry name" value="AB_hydrolase_fold"/>
</dbReference>
<evidence type="ECO:0000313" key="3">
    <source>
        <dbReference type="Proteomes" id="UP001142648"/>
    </source>
</evidence>
<keyword evidence="2" id="KW-0378">Hydrolase</keyword>
<evidence type="ECO:0000259" key="1">
    <source>
        <dbReference type="Pfam" id="PF00561"/>
    </source>
</evidence>
<dbReference type="Gene3D" id="3.40.50.1820">
    <property type="entry name" value="alpha/beta hydrolase"/>
    <property type="match status" value="1"/>
</dbReference>
<reference evidence="2" key="1">
    <citation type="submission" date="2022-09" db="EMBL/GenBank/DDBJ databases">
        <title>The genome sequence of Tsuneonella sp. YG55.</title>
        <authorList>
            <person name="Liu Y."/>
        </authorList>
    </citation>
    <scope>NUCLEOTIDE SEQUENCE</scope>
    <source>
        <strain evidence="2">YG55</strain>
    </source>
</reference>
<dbReference type="RefSeq" id="WP_259960954.1">
    <property type="nucleotide sequence ID" value="NZ_JAOAMV010000002.1"/>
</dbReference>
<dbReference type="AlphaFoldDB" id="A0A9X3AKR6"/>
<keyword evidence="3" id="KW-1185">Reference proteome</keyword>